<feature type="domain" description="YdgH/BhsA/McbA-like" evidence="3">
    <location>
        <begin position="22"/>
        <end position="66"/>
    </location>
</feature>
<dbReference type="Proteomes" id="UP000254597">
    <property type="component" value="Unassembled WGS sequence"/>
</dbReference>
<dbReference type="InterPro" id="IPR036275">
    <property type="entry name" value="YdgH-like_sf"/>
</dbReference>
<dbReference type="EMBL" id="UGWP01000004">
    <property type="protein sequence ID" value="SUF57631.1"/>
    <property type="molecule type" value="Genomic_DNA"/>
</dbReference>
<reference evidence="4 5" key="1">
    <citation type="submission" date="2018-06" db="EMBL/GenBank/DDBJ databases">
        <authorList>
            <consortium name="Pathogen Informatics"/>
            <person name="Doyle S."/>
        </authorList>
    </citation>
    <scope>NUCLEOTIDE SEQUENCE [LARGE SCALE GENOMIC DNA]</scope>
    <source>
        <strain evidence="4 5">NCTC10252</strain>
    </source>
</reference>
<evidence type="ECO:0000313" key="5">
    <source>
        <dbReference type="Proteomes" id="UP000254597"/>
    </source>
</evidence>
<evidence type="ECO:0000259" key="3">
    <source>
        <dbReference type="Pfam" id="PF07338"/>
    </source>
</evidence>
<name>A0A379QMS8_SALER</name>
<keyword evidence="1 2" id="KW-0732">Signal</keyword>
<accession>A0A379QMS8</accession>
<dbReference type="Gene3D" id="3.30.1660.10">
    <property type="entry name" value="Flavin-binding protein dodecin"/>
    <property type="match status" value="1"/>
</dbReference>
<sequence>MKTLIPLLLVYFLQPFSVYAQTVTATGDTLDNAESKIRQLVQKEGGQSYKIIEARMGNKVHITAEIMPE</sequence>
<gene>
    <name evidence="4" type="ORF">NCTC10252_02903</name>
</gene>
<dbReference type="SUPFAM" id="SSF159871">
    <property type="entry name" value="YdgH-like"/>
    <property type="match status" value="1"/>
</dbReference>
<feature type="signal peptide" evidence="2">
    <location>
        <begin position="1"/>
        <end position="20"/>
    </location>
</feature>
<proteinExistence type="predicted"/>
<dbReference type="AlphaFoldDB" id="A0A379QMS8"/>
<evidence type="ECO:0000256" key="2">
    <source>
        <dbReference type="SAM" id="SignalP"/>
    </source>
</evidence>
<dbReference type="InterPro" id="IPR025543">
    <property type="entry name" value="Dodecin-like"/>
</dbReference>
<evidence type="ECO:0000313" key="4">
    <source>
        <dbReference type="EMBL" id="SUF57631.1"/>
    </source>
</evidence>
<dbReference type="Pfam" id="PF07338">
    <property type="entry name" value="YdgH_BhsA-like"/>
    <property type="match status" value="1"/>
</dbReference>
<protein>
    <submittedName>
        <fullName evidence="4">Protein of uncharacterized function (DUF1471)</fullName>
    </submittedName>
</protein>
<evidence type="ECO:0000256" key="1">
    <source>
        <dbReference type="ARBA" id="ARBA00022729"/>
    </source>
</evidence>
<organism evidence="4 5">
    <name type="scientific">Salmonella enterica</name>
    <name type="common">Salmonella choleraesuis</name>
    <dbReference type="NCBI Taxonomy" id="28901"/>
    <lineage>
        <taxon>Bacteria</taxon>
        <taxon>Pseudomonadati</taxon>
        <taxon>Pseudomonadota</taxon>
        <taxon>Gammaproteobacteria</taxon>
        <taxon>Enterobacterales</taxon>
        <taxon>Enterobacteriaceae</taxon>
        <taxon>Salmonella</taxon>
    </lineage>
</organism>
<feature type="chain" id="PRO_5016657558" evidence="2">
    <location>
        <begin position="21"/>
        <end position="69"/>
    </location>
</feature>
<dbReference type="InterPro" id="IPR010854">
    <property type="entry name" value="YdgH/BhsA/McbA-like_dom"/>
</dbReference>